<dbReference type="InterPro" id="IPR047817">
    <property type="entry name" value="ABC2_TM_bact-type"/>
</dbReference>
<evidence type="ECO:0000256" key="5">
    <source>
        <dbReference type="RuleBase" id="RU361157"/>
    </source>
</evidence>
<name>A0ABT6DI26_9BACT</name>
<evidence type="ECO:0000256" key="3">
    <source>
        <dbReference type="ARBA" id="ARBA00022989"/>
    </source>
</evidence>
<dbReference type="EMBL" id="JANRMI010000002">
    <property type="protein sequence ID" value="MDG0816509.1"/>
    <property type="molecule type" value="Genomic_DNA"/>
</dbReference>
<keyword evidence="5" id="KW-0813">Transport</keyword>
<proteinExistence type="inferred from homology"/>
<keyword evidence="4 5" id="KW-0472">Membrane</keyword>
<dbReference type="PRINTS" id="PR00164">
    <property type="entry name" value="ABC2TRNSPORT"/>
</dbReference>
<dbReference type="PIRSF" id="PIRSF006648">
    <property type="entry name" value="DrrB"/>
    <property type="match status" value="1"/>
</dbReference>
<accession>A0ABT6DI26</accession>
<evidence type="ECO:0000256" key="4">
    <source>
        <dbReference type="ARBA" id="ARBA00023136"/>
    </source>
</evidence>
<keyword evidence="5" id="KW-1003">Cell membrane</keyword>
<comment type="similarity">
    <text evidence="5">Belongs to the ABC-2 integral membrane protein family.</text>
</comment>
<dbReference type="PANTHER" id="PTHR43332:SF2">
    <property type="entry name" value="INNER MEMBRANE TRANSPORT PERMEASE YADH"/>
    <property type="match status" value="1"/>
</dbReference>
<dbReference type="Pfam" id="PF01061">
    <property type="entry name" value="ABC2_membrane"/>
    <property type="match status" value="1"/>
</dbReference>
<feature type="transmembrane region" description="Helical" evidence="5">
    <location>
        <begin position="171"/>
        <end position="195"/>
    </location>
</feature>
<comment type="subcellular location">
    <subcellularLocation>
        <location evidence="5">Cell membrane</location>
        <topology evidence="5">Multi-pass membrane protein</topology>
    </subcellularLocation>
    <subcellularLocation>
        <location evidence="1">Membrane</location>
        <topology evidence="1">Multi-pass membrane protein</topology>
    </subcellularLocation>
</comment>
<organism evidence="7 8">
    <name type="scientific">Bdellovibrio svalbardensis</name>
    <dbReference type="NCBI Taxonomy" id="2972972"/>
    <lineage>
        <taxon>Bacteria</taxon>
        <taxon>Pseudomonadati</taxon>
        <taxon>Bdellovibrionota</taxon>
        <taxon>Bdellovibrionia</taxon>
        <taxon>Bdellovibrionales</taxon>
        <taxon>Pseudobdellovibrionaceae</taxon>
        <taxon>Bdellovibrio</taxon>
    </lineage>
</organism>
<dbReference type="PANTHER" id="PTHR43332">
    <property type="entry name" value="INNER MEMBRANE TRANSPORT PERMEASE YADH-RELATED"/>
    <property type="match status" value="1"/>
</dbReference>
<protein>
    <recommendedName>
        <fullName evidence="5">Transport permease protein</fullName>
    </recommendedName>
</protein>
<gene>
    <name evidence="7" type="ORF">NWE73_09050</name>
</gene>
<sequence>MFAFWTLFRREIARFLKVIVQTVITPFISSFLYLLIFGVSLGRKMPSHQGVEYLAFLIPGLMMMGLMNNAFQNSSSSIVSSKFSGDLEDLRVAPLSNQQIIWAMGLGALVRGSLVSVITFTVGSLFCYYQSGSILQISHPLFVFYFIVMGGLIFGLLGISVAFWATSFDQLSAFSAFILLPLTYLGGVFLSIENLHPIWQMISKMNPLLYLINGLRYGVVGVSDVPMELAIPVSLVGFVFFYGLAFFSLKKGSFQRW</sequence>
<dbReference type="Proteomes" id="UP001152321">
    <property type="component" value="Unassembled WGS sequence"/>
</dbReference>
<keyword evidence="8" id="KW-1185">Reference proteome</keyword>
<dbReference type="InterPro" id="IPR052522">
    <property type="entry name" value="ABC-2_transport_permease"/>
</dbReference>
<evidence type="ECO:0000259" key="6">
    <source>
        <dbReference type="PROSITE" id="PS51012"/>
    </source>
</evidence>
<evidence type="ECO:0000256" key="2">
    <source>
        <dbReference type="ARBA" id="ARBA00022692"/>
    </source>
</evidence>
<dbReference type="PROSITE" id="PS51012">
    <property type="entry name" value="ABC_TM2"/>
    <property type="match status" value="1"/>
</dbReference>
<keyword evidence="3 5" id="KW-1133">Transmembrane helix</keyword>
<keyword evidence="2 5" id="KW-0812">Transmembrane</keyword>
<evidence type="ECO:0000313" key="7">
    <source>
        <dbReference type="EMBL" id="MDG0816509.1"/>
    </source>
</evidence>
<feature type="transmembrane region" description="Helical" evidence="5">
    <location>
        <begin position="229"/>
        <end position="249"/>
    </location>
</feature>
<feature type="transmembrane region" description="Helical" evidence="5">
    <location>
        <begin position="53"/>
        <end position="71"/>
    </location>
</feature>
<dbReference type="RefSeq" id="WP_277577988.1">
    <property type="nucleotide sequence ID" value="NZ_JANRMI010000002.1"/>
</dbReference>
<reference evidence="7" key="1">
    <citation type="submission" date="2022-08" db="EMBL/GenBank/DDBJ databases">
        <title>Novel Bdellovibrio Species Isolated from Svalbard: Designation Bdellovibrio svalbardensis.</title>
        <authorList>
            <person name="Mitchell R.J."/>
            <person name="Choi S.Y."/>
        </authorList>
    </citation>
    <scope>NUCLEOTIDE SEQUENCE</scope>
    <source>
        <strain evidence="7">PAP01</strain>
    </source>
</reference>
<dbReference type="InterPro" id="IPR013525">
    <property type="entry name" value="ABC2_TM"/>
</dbReference>
<feature type="transmembrane region" description="Helical" evidence="5">
    <location>
        <begin position="100"/>
        <end position="129"/>
    </location>
</feature>
<comment type="caution">
    <text evidence="7">The sequence shown here is derived from an EMBL/GenBank/DDBJ whole genome shotgun (WGS) entry which is preliminary data.</text>
</comment>
<feature type="transmembrane region" description="Helical" evidence="5">
    <location>
        <begin position="141"/>
        <end position="165"/>
    </location>
</feature>
<feature type="transmembrane region" description="Helical" evidence="5">
    <location>
        <begin position="20"/>
        <end position="41"/>
    </location>
</feature>
<feature type="domain" description="ABC transmembrane type-2" evidence="6">
    <location>
        <begin position="17"/>
        <end position="252"/>
    </location>
</feature>
<evidence type="ECO:0000313" key="8">
    <source>
        <dbReference type="Proteomes" id="UP001152321"/>
    </source>
</evidence>
<evidence type="ECO:0000256" key="1">
    <source>
        <dbReference type="ARBA" id="ARBA00004141"/>
    </source>
</evidence>
<dbReference type="InterPro" id="IPR000412">
    <property type="entry name" value="ABC_2_transport"/>
</dbReference>